<protein>
    <recommendedName>
        <fullName evidence="3">Phospholipase/carboxylesterase/thioesterase domain-containing protein</fullName>
    </recommendedName>
</protein>
<gene>
    <name evidence="4" type="ORF">GCM10025778_03970</name>
</gene>
<dbReference type="RefSeq" id="WP_210102193.1">
    <property type="nucleotide sequence ID" value="NZ_BAABLK010000006.1"/>
</dbReference>
<evidence type="ECO:0000256" key="2">
    <source>
        <dbReference type="ARBA" id="ARBA00022801"/>
    </source>
</evidence>
<comment type="similarity">
    <text evidence="1">Belongs to the AB hydrolase superfamily. AB hydrolase 2 family.</text>
</comment>
<dbReference type="InterPro" id="IPR003140">
    <property type="entry name" value="PLipase/COase/thioEstase"/>
</dbReference>
<sequence>MDEGIYSRPQDTRAGTDLVMVLHGYGSNPERMRDWFKQLPRNATGVALRGPMDVGGDRGWFLLDYFLANDFAQVISAAQQVFDWQDRYARGYRSISLLGHSQGMAMATTLHRLRPRSYKTIVGLSGFVLSNELLSLTDAEPEPGATIPFFWGRDRHDVVINPDAVTYTRGWLTENTALTSRTYPEMGHGFGADEYRDVRGFLSHYLPAAAGA</sequence>
<keyword evidence="2" id="KW-0378">Hydrolase</keyword>
<dbReference type="EMBL" id="BAABLK010000006">
    <property type="protein sequence ID" value="GAA5225867.1"/>
    <property type="molecule type" value="Genomic_DNA"/>
</dbReference>
<dbReference type="PANTHER" id="PTHR10655">
    <property type="entry name" value="LYSOPHOSPHOLIPASE-RELATED"/>
    <property type="match status" value="1"/>
</dbReference>
<comment type="caution">
    <text evidence="4">The sequence shown here is derived from an EMBL/GenBank/DDBJ whole genome shotgun (WGS) entry which is preliminary data.</text>
</comment>
<accession>A0ABP9TJH0</accession>
<proteinExistence type="inferred from homology"/>
<evidence type="ECO:0000259" key="3">
    <source>
        <dbReference type="Pfam" id="PF02230"/>
    </source>
</evidence>
<evidence type="ECO:0000256" key="1">
    <source>
        <dbReference type="ARBA" id="ARBA00006499"/>
    </source>
</evidence>
<dbReference type="InterPro" id="IPR029058">
    <property type="entry name" value="AB_hydrolase_fold"/>
</dbReference>
<organism evidence="4 5">
    <name type="scientific">Paeniglutamicibacter antarcticus</name>
    <dbReference type="NCBI Taxonomy" id="494023"/>
    <lineage>
        <taxon>Bacteria</taxon>
        <taxon>Bacillati</taxon>
        <taxon>Actinomycetota</taxon>
        <taxon>Actinomycetes</taxon>
        <taxon>Micrococcales</taxon>
        <taxon>Micrococcaceae</taxon>
        <taxon>Paeniglutamicibacter</taxon>
    </lineage>
</organism>
<reference evidence="5" key="1">
    <citation type="journal article" date="2019" name="Int. J. Syst. Evol. Microbiol.">
        <title>The Global Catalogue of Microorganisms (GCM) 10K type strain sequencing project: providing services to taxonomists for standard genome sequencing and annotation.</title>
        <authorList>
            <consortium name="The Broad Institute Genomics Platform"/>
            <consortium name="The Broad Institute Genome Sequencing Center for Infectious Disease"/>
            <person name="Wu L."/>
            <person name="Ma J."/>
        </authorList>
    </citation>
    <scope>NUCLEOTIDE SEQUENCE [LARGE SCALE GENOMIC DNA]</scope>
    <source>
        <strain evidence="5">JCM 18952</strain>
    </source>
</reference>
<dbReference type="InterPro" id="IPR050565">
    <property type="entry name" value="LYPA1-2/EST-like"/>
</dbReference>
<evidence type="ECO:0000313" key="4">
    <source>
        <dbReference type="EMBL" id="GAA5225867.1"/>
    </source>
</evidence>
<keyword evidence="5" id="KW-1185">Reference proteome</keyword>
<evidence type="ECO:0000313" key="5">
    <source>
        <dbReference type="Proteomes" id="UP001501257"/>
    </source>
</evidence>
<dbReference type="Gene3D" id="3.40.50.1820">
    <property type="entry name" value="alpha/beta hydrolase"/>
    <property type="match status" value="1"/>
</dbReference>
<feature type="domain" description="Phospholipase/carboxylesterase/thioesterase" evidence="3">
    <location>
        <begin position="15"/>
        <end position="204"/>
    </location>
</feature>
<dbReference type="PANTHER" id="PTHR10655:SF17">
    <property type="entry name" value="LYSOPHOSPHOLIPASE-LIKE PROTEIN 1"/>
    <property type="match status" value="1"/>
</dbReference>
<dbReference type="Proteomes" id="UP001501257">
    <property type="component" value="Unassembled WGS sequence"/>
</dbReference>
<dbReference type="Pfam" id="PF02230">
    <property type="entry name" value="Abhydrolase_2"/>
    <property type="match status" value="1"/>
</dbReference>
<name>A0ABP9TJH0_9MICC</name>
<dbReference type="SUPFAM" id="SSF53474">
    <property type="entry name" value="alpha/beta-Hydrolases"/>
    <property type="match status" value="1"/>
</dbReference>